<dbReference type="EMBL" id="PTQR01000123">
    <property type="protein sequence ID" value="TKX18983.1"/>
    <property type="molecule type" value="Genomic_DNA"/>
</dbReference>
<feature type="chain" id="PRO_5020513523" description="Apple domain-containing protein" evidence="2">
    <location>
        <begin position="23"/>
        <end position="635"/>
    </location>
</feature>
<keyword evidence="2" id="KW-0732">Signal</keyword>
<feature type="region of interest" description="Disordered" evidence="1">
    <location>
        <begin position="318"/>
        <end position="338"/>
    </location>
</feature>
<evidence type="ECO:0000256" key="2">
    <source>
        <dbReference type="SAM" id="SignalP"/>
    </source>
</evidence>
<evidence type="ECO:0000313" key="4">
    <source>
        <dbReference type="Proteomes" id="UP000308133"/>
    </source>
</evidence>
<gene>
    <name evidence="3" type="ORF">C1H76_8872</name>
</gene>
<dbReference type="AlphaFoldDB" id="A0A4U7ALS0"/>
<accession>A0A4U7ALS0</accession>
<reference evidence="3 4" key="1">
    <citation type="submission" date="2018-02" db="EMBL/GenBank/DDBJ databases">
        <title>Draft genome sequences of Elsinoe sp., causing black scab on jojoba.</title>
        <authorList>
            <person name="Stodart B."/>
            <person name="Jeffress S."/>
            <person name="Ash G."/>
            <person name="Arun Chinnappa K."/>
        </authorList>
    </citation>
    <scope>NUCLEOTIDE SEQUENCE [LARGE SCALE GENOMIC DNA]</scope>
    <source>
        <strain evidence="3 4">Hillstone_2</strain>
    </source>
</reference>
<evidence type="ECO:0000256" key="1">
    <source>
        <dbReference type="SAM" id="MobiDB-lite"/>
    </source>
</evidence>
<protein>
    <recommendedName>
        <fullName evidence="5">Apple domain-containing protein</fullName>
    </recommendedName>
</protein>
<proteinExistence type="predicted"/>
<name>A0A4U7ALS0_9PEZI</name>
<evidence type="ECO:0008006" key="5">
    <source>
        <dbReference type="Google" id="ProtNLM"/>
    </source>
</evidence>
<feature type="signal peptide" evidence="2">
    <location>
        <begin position="1"/>
        <end position="22"/>
    </location>
</feature>
<feature type="compositionally biased region" description="Low complexity" evidence="1">
    <location>
        <begin position="318"/>
        <end position="332"/>
    </location>
</feature>
<evidence type="ECO:0000313" key="3">
    <source>
        <dbReference type="EMBL" id="TKX18983.1"/>
    </source>
</evidence>
<comment type="caution">
    <text evidence="3">The sequence shown here is derived from an EMBL/GenBank/DDBJ whole genome shotgun (WGS) entry which is preliminary data.</text>
</comment>
<dbReference type="Proteomes" id="UP000308133">
    <property type="component" value="Unassembled WGS sequence"/>
</dbReference>
<organism evidence="3 4">
    <name type="scientific">Elsinoe australis</name>
    <dbReference type="NCBI Taxonomy" id="40998"/>
    <lineage>
        <taxon>Eukaryota</taxon>
        <taxon>Fungi</taxon>
        <taxon>Dikarya</taxon>
        <taxon>Ascomycota</taxon>
        <taxon>Pezizomycotina</taxon>
        <taxon>Dothideomycetes</taxon>
        <taxon>Dothideomycetidae</taxon>
        <taxon>Myriangiales</taxon>
        <taxon>Elsinoaceae</taxon>
        <taxon>Elsinoe</taxon>
    </lineage>
</organism>
<sequence length="635" mass="67501">MFPRLSVLVSTLAAVAVVLVDATVSTKTDVRCYTAMGTASPFAVATHTTTVPIDLSPVTVGFTHQETIVLTYEPVSTYEKTETTVSITTKTVTKAFTGSVFTTTSTVHVFDRHYENITTTYNSVSVSSEPYTINLIVPTIEGWMPINTTTSENVSSTTQTITLKNGRVRTTVLPVTATSGDAATITAVPSAGSTANAGSAPVTTIPLASPADQIIYILESGQLVPTPLTAVTGMISATQTPVVSVSKNTSDSNVAAGVNPTTADTPTEVTTIPGQSTETAALTPDQESEAELVKQLMAAMSSGDSEIAMAVTRTIPTAQTESTTGAASTTTSPTPPLKGEVDVFDDAEIEKPEVTSTTRLTATTIEATLSQRRTMQSLELPTTTSTTLMLRKRALTKVPKYYFGLRGNIMHDPTRHPPSYPTQVICTKSLIHETTIYAPTSIPPSFIAPTPSTRTTTTLTILTSTLTVPSPSPFKTATFVHTTTITTTTTHFHTTTSLATQVHTVSSTRTALAACATQNLLGPISTDDSHIVNLYSLGSYKYTSYDVGQARGPEECCVECHELLTPCKGSIWDHQGQRCFLVVDSRSECKGQGDGAGVFVTRPREERSGVGKHRWPEWVVSNGPCGFWVDGGTGW</sequence>